<dbReference type="EMBL" id="CM010723">
    <property type="protein sequence ID" value="RZC76904.1"/>
    <property type="molecule type" value="Genomic_DNA"/>
</dbReference>
<keyword evidence="2" id="KW-1185">Reference proteome</keyword>
<dbReference type="Proteomes" id="UP000316621">
    <property type="component" value="Chromosome 9"/>
</dbReference>
<dbReference type="AlphaFoldDB" id="A0A4Y7KU92"/>
<evidence type="ECO:0000313" key="1">
    <source>
        <dbReference type="EMBL" id="RZC76904.1"/>
    </source>
</evidence>
<proteinExistence type="predicted"/>
<gene>
    <name evidence="1" type="ORF">C5167_001057</name>
</gene>
<protein>
    <submittedName>
        <fullName evidence="1">Uncharacterized protein</fullName>
    </submittedName>
</protein>
<evidence type="ECO:0000313" key="2">
    <source>
        <dbReference type="Proteomes" id="UP000316621"/>
    </source>
</evidence>
<name>A0A4Y7KU92_PAPSO</name>
<organism evidence="1 2">
    <name type="scientific">Papaver somniferum</name>
    <name type="common">Opium poppy</name>
    <dbReference type="NCBI Taxonomy" id="3469"/>
    <lineage>
        <taxon>Eukaryota</taxon>
        <taxon>Viridiplantae</taxon>
        <taxon>Streptophyta</taxon>
        <taxon>Embryophyta</taxon>
        <taxon>Tracheophyta</taxon>
        <taxon>Spermatophyta</taxon>
        <taxon>Magnoliopsida</taxon>
        <taxon>Ranunculales</taxon>
        <taxon>Papaveraceae</taxon>
        <taxon>Papaveroideae</taxon>
        <taxon>Papaver</taxon>
    </lineage>
</organism>
<reference evidence="1 2" key="1">
    <citation type="journal article" date="2018" name="Science">
        <title>The opium poppy genome and morphinan production.</title>
        <authorList>
            <person name="Guo L."/>
            <person name="Winzer T."/>
            <person name="Yang X."/>
            <person name="Li Y."/>
            <person name="Ning Z."/>
            <person name="He Z."/>
            <person name="Teodor R."/>
            <person name="Lu Y."/>
            <person name="Bowser T.A."/>
            <person name="Graham I.A."/>
            <person name="Ye K."/>
        </authorList>
    </citation>
    <scope>NUCLEOTIDE SEQUENCE [LARGE SCALE GENOMIC DNA]</scope>
    <source>
        <strain evidence="2">cv. HN1</strain>
        <tissue evidence="1">Leaves</tissue>
    </source>
</reference>
<dbReference type="Gramene" id="RZC76904">
    <property type="protein sequence ID" value="RZC76904"/>
    <property type="gene ID" value="C5167_001057"/>
</dbReference>
<sequence>MMQKLKVPFLNLVEDLEDGDLILDFNFSGGGGGYSDGGVSGGGGGE</sequence>
<accession>A0A4Y7KU92</accession>